<feature type="compositionally biased region" description="Basic residues" evidence="5">
    <location>
        <begin position="470"/>
        <end position="481"/>
    </location>
</feature>
<feature type="compositionally biased region" description="Basic and acidic residues" evidence="5">
    <location>
        <begin position="302"/>
        <end position="313"/>
    </location>
</feature>
<dbReference type="InterPro" id="IPR019038">
    <property type="entry name" value="POLD3"/>
</dbReference>
<keyword evidence="3" id="KW-0235">DNA replication</keyword>
<dbReference type="GO" id="GO:0006271">
    <property type="term" value="P:DNA strand elongation involved in DNA replication"/>
    <property type="evidence" value="ECO:0007669"/>
    <property type="project" value="TreeGrafter"/>
</dbReference>
<proteinExistence type="predicted"/>
<comment type="subcellular location">
    <subcellularLocation>
        <location evidence="1">Nucleus</location>
    </subcellularLocation>
</comment>
<dbReference type="PANTHER" id="PTHR17598">
    <property type="entry name" value="DNA POLYMERASE DELTA SUBUNIT 3"/>
    <property type="match status" value="1"/>
</dbReference>
<feature type="region of interest" description="Disordered" evidence="5">
    <location>
        <begin position="201"/>
        <end position="423"/>
    </location>
</feature>
<evidence type="ECO:0000313" key="7">
    <source>
        <dbReference type="Proteomes" id="UP000629468"/>
    </source>
</evidence>
<evidence type="ECO:0000313" key="6">
    <source>
        <dbReference type="EMBL" id="KAF7770385.1"/>
    </source>
</evidence>
<dbReference type="Pfam" id="PF09507">
    <property type="entry name" value="CDC27"/>
    <property type="match status" value="1"/>
</dbReference>
<dbReference type="Proteomes" id="UP000629468">
    <property type="component" value="Unassembled WGS sequence"/>
</dbReference>
<evidence type="ECO:0000256" key="5">
    <source>
        <dbReference type="SAM" id="MobiDB-lite"/>
    </source>
</evidence>
<name>A0A8H7C8D6_AGABI</name>
<dbReference type="GO" id="GO:0006297">
    <property type="term" value="P:nucleotide-excision repair, DNA gap filling"/>
    <property type="evidence" value="ECO:0007669"/>
    <property type="project" value="TreeGrafter"/>
</dbReference>
<dbReference type="PANTHER" id="PTHR17598:SF13">
    <property type="entry name" value="DNA POLYMERASE DELTA SUBUNIT 3"/>
    <property type="match status" value="1"/>
</dbReference>
<feature type="region of interest" description="Disordered" evidence="5">
    <location>
        <begin position="437"/>
        <end position="500"/>
    </location>
</feature>
<feature type="compositionally biased region" description="Basic residues" evidence="5">
    <location>
        <begin position="384"/>
        <end position="394"/>
    </location>
</feature>
<sequence>MTTQNIEDYLTKQLFISRNIVTYRSLSREFSIHVNVAKNELAAFHAKTANSRDQVCCATYIVSGLVLDGSGKGKLKESQSSSDMDVDMGYGFTPTQTPDYGFAKGSDQYGGDIVVQVRMTVVGEDKLEDTKAKYEKVTSVHVYSLSPSPIRDADLLCEPTRQIREIDNRKGIEMAKAVGRIIGADIQMLEGGIKAKTKTAATTNAQPSVPKLKAGPSISTAAVTKSEDKGKESVKEESKKPKPTGKLNFFAPKAPKEKEKGKETSSKDPVEPNRKMFFGAASKSLASTGKVKEATPTSIVPPRKESKKVEPTKRGTKRKPAAGGLSDEQDEETKSNSAAPSGPPSRFSSKPPSTRSSPQPAKLSSKPRIITSSDDEDDNEPPMKKTRRLPRRKAIPGSDDESGHDSKATSEAREALKSMMDLDDDKVERVARKAKVGALEEKVETELEQEVPEDVKKDEDVEMSDDRAAKPKPKLRKKKKVVPVGRNGLKKRPVTKTQTVKTDDGWTVCDYTSYESCEEVEETNEPVPVKKGKRGPAKPLKEKKEMSKMAGPGGAAVDATASGEDGKSESNTTIKMSTSRPAARTKGGQKQKTLGTFFAPQRPKK</sequence>
<feature type="compositionally biased region" description="Basic and acidic residues" evidence="5">
    <location>
        <begin position="225"/>
        <end position="240"/>
    </location>
</feature>
<evidence type="ECO:0000256" key="3">
    <source>
        <dbReference type="ARBA" id="ARBA00022705"/>
    </source>
</evidence>
<dbReference type="InterPro" id="IPR041913">
    <property type="entry name" value="POLD3_sf"/>
</dbReference>
<protein>
    <recommendedName>
        <fullName evidence="2">DNA polymerase delta subunit 3</fullName>
    </recommendedName>
</protein>
<keyword evidence="4" id="KW-0539">Nucleus</keyword>
<dbReference type="Gene3D" id="3.90.1030.20">
    <property type="entry name" value="DNA polymerase delta, p66 (Cdc27) subunit, wHTH domain"/>
    <property type="match status" value="1"/>
</dbReference>
<dbReference type="GO" id="GO:0003887">
    <property type="term" value="F:DNA-directed DNA polymerase activity"/>
    <property type="evidence" value="ECO:0007669"/>
    <property type="project" value="TreeGrafter"/>
</dbReference>
<feature type="compositionally biased region" description="Basic and acidic residues" evidence="5">
    <location>
        <begin position="254"/>
        <end position="274"/>
    </location>
</feature>
<organism evidence="6 7">
    <name type="scientific">Agaricus bisporus var. burnettii</name>
    <dbReference type="NCBI Taxonomy" id="192524"/>
    <lineage>
        <taxon>Eukaryota</taxon>
        <taxon>Fungi</taxon>
        <taxon>Dikarya</taxon>
        <taxon>Basidiomycota</taxon>
        <taxon>Agaricomycotina</taxon>
        <taxon>Agaricomycetes</taxon>
        <taxon>Agaricomycetidae</taxon>
        <taxon>Agaricales</taxon>
        <taxon>Agaricineae</taxon>
        <taxon>Agaricaceae</taxon>
        <taxon>Agaricus</taxon>
    </lineage>
</organism>
<dbReference type="OMA" id="RAMMDID"/>
<dbReference type="GO" id="GO:1904161">
    <property type="term" value="P:DNA synthesis involved in UV-damage excision repair"/>
    <property type="evidence" value="ECO:0007669"/>
    <property type="project" value="TreeGrafter"/>
</dbReference>
<reference evidence="6 7" key="1">
    <citation type="journal article" name="Sci. Rep.">
        <title>Telomere-to-telomere assembled and centromere annotated genomes of the two main subspecies of the button mushroom Agaricus bisporus reveal especially polymorphic chromosome ends.</title>
        <authorList>
            <person name="Sonnenberg A.S.M."/>
            <person name="Sedaghat-Telgerd N."/>
            <person name="Lavrijssen B."/>
            <person name="Ohm R.A."/>
            <person name="Hendrickx P.M."/>
            <person name="Scholtmeijer K."/>
            <person name="Baars J.J.P."/>
            <person name="van Peer A."/>
        </authorList>
    </citation>
    <scope>NUCLEOTIDE SEQUENCE [LARGE SCALE GENOMIC DNA]</scope>
    <source>
        <strain evidence="6 7">H119_p4</strain>
    </source>
</reference>
<gene>
    <name evidence="6" type="ORF">Agabi119p4_6359</name>
</gene>
<feature type="region of interest" description="Disordered" evidence="5">
    <location>
        <begin position="517"/>
        <end position="605"/>
    </location>
</feature>
<evidence type="ECO:0000256" key="4">
    <source>
        <dbReference type="ARBA" id="ARBA00023242"/>
    </source>
</evidence>
<feature type="compositionally biased region" description="Basic and acidic residues" evidence="5">
    <location>
        <begin position="401"/>
        <end position="416"/>
    </location>
</feature>
<dbReference type="EMBL" id="JABXXO010000009">
    <property type="protein sequence ID" value="KAF7770385.1"/>
    <property type="molecule type" value="Genomic_DNA"/>
</dbReference>
<evidence type="ECO:0000256" key="2">
    <source>
        <dbReference type="ARBA" id="ARBA00017589"/>
    </source>
</evidence>
<feature type="compositionally biased region" description="Polar residues" evidence="5">
    <location>
        <begin position="346"/>
        <end position="359"/>
    </location>
</feature>
<feature type="compositionally biased region" description="Basic and acidic residues" evidence="5">
    <location>
        <begin position="453"/>
        <end position="469"/>
    </location>
</feature>
<comment type="caution">
    <text evidence="6">The sequence shown here is derived from an EMBL/GenBank/DDBJ whole genome shotgun (WGS) entry which is preliminary data.</text>
</comment>
<feature type="compositionally biased region" description="Polar residues" evidence="5">
    <location>
        <begin position="569"/>
        <end position="580"/>
    </location>
</feature>
<evidence type="ECO:0000256" key="1">
    <source>
        <dbReference type="ARBA" id="ARBA00004123"/>
    </source>
</evidence>
<dbReference type="GO" id="GO:0043625">
    <property type="term" value="C:delta DNA polymerase complex"/>
    <property type="evidence" value="ECO:0007669"/>
    <property type="project" value="InterPro"/>
</dbReference>
<accession>A0A8H7C8D6</accession>
<dbReference type="AlphaFoldDB" id="A0A8H7C8D6"/>